<dbReference type="CDD" id="cd14829">
    <property type="entry name" value="Zeta-COP"/>
    <property type="match status" value="1"/>
</dbReference>
<keyword evidence="10" id="KW-0804">Transcription</keyword>
<sequence length="850" mass="93575">MSVWGDDHRWIPQLGYCLDDDAMWICSDCLLSFITPFRGKAAGTESMTINSTMSGFHGTHDSCPLVKNILLLDSEGKRVAVKYYSDDWPTHAAKLTFEKYVFSKTSKTNARTEAEITLLDSNIIVYKFAQDLHFFVTGGENENELVLSSVLQGFFDAVALLLRNNVEKMDALENLDLIFLCLDEMVDQGVVLETDPNVIAGKVAMQSTEASGSLSEQVTTITASLYIVFDLVLDQFRIGLANLKLGFTDINSSTGNSSGTSGKKSAYMILDSSSAFVPTSVMDGRDQPRVEEHSSLPPPPQRDGDSPEIAQEEDPWRRGIVSGTTPEDTGEDLSRRNASLTSSPVAKRVNFSPMSSPRIGQRGASLSPPSSRNKPNSLKNLVPKLSFKNRNSDIEKADDLAFEGNGRDRSTWTLSNILTPRLKKTESLPVTPLAHSNPGSTHGRYVADPVTTMVSNLNNGRLSYTVVCAIILLARGGFLSCTSPWISLSTNQKKGPPLPIHRSRSVPAFNKDGSLRQAGVFRVIPTPNMTPARNNIKLNDTDVDGGEDVPEEEAVCRICMVELGEDSDAFKMECMCRGELALAHKECTIKWFTIKGNRTCDVCKQEVQNLPVTLLRMQNSQGNFGDADTEASHYRQVLGIRFRFRLGVWKDVPVLVIVSMLAYFCFLEQLLLTKMKSGAIAISLPFSCVLGLLASMTTTTMVKKQYIWIYATVQFGLVVFFSHIFFSLVHMKPVVSILLATLVGFGLTMSGQTGIAEFAKWRRVQRTTEPPSSSPAQTAAMRQGKIESKGLNPGLIVLLVIGGLLVAFLVGNFVLYTYAQRNLPPRKKKPVSKKKMKKEKLKQGVQVPGE</sequence>
<dbReference type="PANTHER" id="PTHR46158:SF10">
    <property type="entry name" value="RING-CH-TYPE DOMAIN-CONTAINING PROTEIN"/>
    <property type="match status" value="1"/>
</dbReference>
<keyword evidence="13" id="KW-1133">Transmembrane helix</keyword>
<evidence type="ECO:0000256" key="8">
    <source>
        <dbReference type="ARBA" id="ARBA00023015"/>
    </source>
</evidence>
<keyword evidence="6" id="KW-0863">Zinc-finger</keyword>
<dbReference type="Pfam" id="PF12906">
    <property type="entry name" value="RINGv"/>
    <property type="match status" value="1"/>
</dbReference>
<dbReference type="InterPro" id="IPR011016">
    <property type="entry name" value="Znf_RING-CH"/>
</dbReference>
<dbReference type="CDD" id="cd16495">
    <property type="entry name" value="RING_CH-C4HC3_MARCH"/>
    <property type="match status" value="1"/>
</dbReference>
<dbReference type="Gene3D" id="3.30.40.10">
    <property type="entry name" value="Zinc/RING finger domain, C3HC4 (zinc finger)"/>
    <property type="match status" value="1"/>
</dbReference>
<evidence type="ECO:0000256" key="1">
    <source>
        <dbReference type="ARBA" id="ARBA00002946"/>
    </source>
</evidence>
<feature type="transmembrane region" description="Helical" evidence="13">
    <location>
        <begin position="734"/>
        <end position="756"/>
    </location>
</feature>
<proteinExistence type="inferred from homology"/>
<protein>
    <recommendedName>
        <fullName evidence="14">RING-CH-type domain-containing protein</fullName>
    </recommendedName>
</protein>
<keyword evidence="9" id="KW-0238">DNA-binding</keyword>
<feature type="region of interest" description="Disordered" evidence="12">
    <location>
        <begin position="825"/>
        <end position="850"/>
    </location>
</feature>
<gene>
    <name evidence="15" type="ORF">HID58_053512</name>
</gene>
<feature type="compositionally biased region" description="Basic and acidic residues" evidence="12">
    <location>
        <begin position="283"/>
        <end position="294"/>
    </location>
</feature>
<dbReference type="InterPro" id="IPR006779">
    <property type="entry name" value="S1FA_DNA-bd"/>
</dbReference>
<evidence type="ECO:0000256" key="2">
    <source>
        <dbReference type="ARBA" id="ARBA00004123"/>
    </source>
</evidence>
<keyword evidence="8" id="KW-0805">Transcription regulation</keyword>
<dbReference type="SMART" id="SM00744">
    <property type="entry name" value="RINGv"/>
    <property type="match status" value="1"/>
</dbReference>
<dbReference type="InterPro" id="IPR011012">
    <property type="entry name" value="Longin-like_dom_sf"/>
</dbReference>
<keyword evidence="13" id="KW-0812">Transmembrane</keyword>
<dbReference type="EMBL" id="JAGKQM010000013">
    <property type="protein sequence ID" value="KAH0891083.1"/>
    <property type="molecule type" value="Genomic_DNA"/>
</dbReference>
<feature type="transmembrane region" description="Helical" evidence="13">
    <location>
        <begin position="652"/>
        <end position="672"/>
    </location>
</feature>
<comment type="caution">
    <text evidence="15">The sequence shown here is derived from an EMBL/GenBank/DDBJ whole genome shotgun (WGS) entry which is preliminary data.</text>
</comment>
<feature type="region of interest" description="Disordered" evidence="12">
    <location>
        <begin position="278"/>
        <end position="381"/>
    </location>
</feature>
<comment type="subcellular location">
    <subcellularLocation>
        <location evidence="2">Nucleus</location>
    </subcellularLocation>
</comment>
<dbReference type="InterPro" id="IPR013083">
    <property type="entry name" value="Znf_RING/FYVE/PHD"/>
</dbReference>
<comment type="similarity">
    <text evidence="3">Belongs to the S1FA transcription factor family.</text>
</comment>
<evidence type="ECO:0000256" key="12">
    <source>
        <dbReference type="SAM" id="MobiDB-lite"/>
    </source>
</evidence>
<dbReference type="InterPro" id="IPR022775">
    <property type="entry name" value="AP_mu_sigma_su"/>
</dbReference>
<evidence type="ECO:0000256" key="9">
    <source>
        <dbReference type="ARBA" id="ARBA00023125"/>
    </source>
</evidence>
<feature type="transmembrane region" description="Helical" evidence="13">
    <location>
        <begin position="678"/>
        <end position="695"/>
    </location>
</feature>
<keyword evidence="16" id="KW-1185">Reference proteome</keyword>
<evidence type="ECO:0000256" key="6">
    <source>
        <dbReference type="ARBA" id="ARBA00022771"/>
    </source>
</evidence>
<keyword evidence="4" id="KW-0678">Repressor</keyword>
<evidence type="ECO:0000256" key="10">
    <source>
        <dbReference type="ARBA" id="ARBA00023163"/>
    </source>
</evidence>
<dbReference type="Pfam" id="PF04689">
    <property type="entry name" value="S1FA"/>
    <property type="match status" value="1"/>
</dbReference>
<evidence type="ECO:0000313" key="15">
    <source>
        <dbReference type="EMBL" id="KAH0891083.1"/>
    </source>
</evidence>
<evidence type="ECO:0000256" key="5">
    <source>
        <dbReference type="ARBA" id="ARBA00022723"/>
    </source>
</evidence>
<feature type="compositionally biased region" description="Polar residues" evidence="12">
    <location>
        <begin position="367"/>
        <end position="379"/>
    </location>
</feature>
<dbReference type="PROSITE" id="PS51292">
    <property type="entry name" value="ZF_RING_CH"/>
    <property type="match status" value="1"/>
</dbReference>
<evidence type="ECO:0000313" key="16">
    <source>
        <dbReference type="Proteomes" id="UP000824890"/>
    </source>
</evidence>
<evidence type="ECO:0000256" key="3">
    <source>
        <dbReference type="ARBA" id="ARBA00007382"/>
    </source>
</evidence>
<evidence type="ECO:0000256" key="7">
    <source>
        <dbReference type="ARBA" id="ARBA00022833"/>
    </source>
</evidence>
<dbReference type="SUPFAM" id="SSF64356">
    <property type="entry name" value="SNARE-like"/>
    <property type="match status" value="1"/>
</dbReference>
<keyword evidence="11" id="KW-0539">Nucleus</keyword>
<feature type="transmembrane region" description="Helical" evidence="13">
    <location>
        <begin position="707"/>
        <end position="728"/>
    </location>
</feature>
<organism evidence="15 16">
    <name type="scientific">Brassica napus</name>
    <name type="common">Rape</name>
    <dbReference type="NCBI Taxonomy" id="3708"/>
    <lineage>
        <taxon>Eukaryota</taxon>
        <taxon>Viridiplantae</taxon>
        <taxon>Streptophyta</taxon>
        <taxon>Embryophyta</taxon>
        <taxon>Tracheophyta</taxon>
        <taxon>Spermatophyta</taxon>
        <taxon>Magnoliopsida</taxon>
        <taxon>eudicotyledons</taxon>
        <taxon>Gunneridae</taxon>
        <taxon>Pentapetalae</taxon>
        <taxon>rosids</taxon>
        <taxon>malvids</taxon>
        <taxon>Brassicales</taxon>
        <taxon>Brassicaceae</taxon>
        <taxon>Brassiceae</taxon>
        <taxon>Brassica</taxon>
    </lineage>
</organism>
<feature type="transmembrane region" description="Helical" evidence="13">
    <location>
        <begin position="795"/>
        <end position="819"/>
    </location>
</feature>
<accession>A0ABQ8AFU8</accession>
<dbReference type="Gene3D" id="3.30.450.60">
    <property type="match status" value="1"/>
</dbReference>
<dbReference type="SUPFAM" id="SSF57850">
    <property type="entry name" value="RING/U-box"/>
    <property type="match status" value="1"/>
</dbReference>
<evidence type="ECO:0000256" key="4">
    <source>
        <dbReference type="ARBA" id="ARBA00022491"/>
    </source>
</evidence>
<evidence type="ECO:0000256" key="11">
    <source>
        <dbReference type="ARBA" id="ARBA00023242"/>
    </source>
</evidence>
<feature type="compositionally biased region" description="Basic residues" evidence="12">
    <location>
        <begin position="825"/>
        <end position="840"/>
    </location>
</feature>
<dbReference type="PANTHER" id="PTHR46158">
    <property type="entry name" value="OS02G0165000 PROTEIN"/>
    <property type="match status" value="1"/>
</dbReference>
<dbReference type="Proteomes" id="UP000824890">
    <property type="component" value="Unassembled WGS sequence"/>
</dbReference>
<evidence type="ECO:0000256" key="13">
    <source>
        <dbReference type="SAM" id="Phobius"/>
    </source>
</evidence>
<keyword evidence="7" id="KW-0862">Zinc</keyword>
<keyword evidence="5" id="KW-0479">Metal-binding</keyword>
<keyword evidence="13" id="KW-0472">Membrane</keyword>
<dbReference type="Pfam" id="PF01217">
    <property type="entry name" value="Clat_adaptor_s"/>
    <property type="match status" value="1"/>
</dbReference>
<reference evidence="15 16" key="1">
    <citation type="submission" date="2021-05" db="EMBL/GenBank/DDBJ databases">
        <title>Genome Assembly of Synthetic Allotetraploid Brassica napus Reveals Homoeologous Exchanges between Subgenomes.</title>
        <authorList>
            <person name="Davis J.T."/>
        </authorList>
    </citation>
    <scope>NUCLEOTIDE SEQUENCE [LARGE SCALE GENOMIC DNA]</scope>
    <source>
        <strain evidence="16">cv. Da-Ae</strain>
        <tissue evidence="15">Seedling</tissue>
    </source>
</reference>
<comment type="function">
    <text evidence="1">DNA-binding protein that specifically recognizes a negative element (S1F) within the RPS1 promoter.</text>
</comment>
<name>A0ABQ8AFU8_BRANA</name>
<feature type="domain" description="RING-CH-type" evidence="14">
    <location>
        <begin position="548"/>
        <end position="610"/>
    </location>
</feature>
<evidence type="ECO:0000259" key="14">
    <source>
        <dbReference type="PROSITE" id="PS51292"/>
    </source>
</evidence>